<evidence type="ECO:0000313" key="3">
    <source>
        <dbReference type="Proteomes" id="UP000054359"/>
    </source>
</evidence>
<feature type="non-terminal residue" evidence="2">
    <location>
        <position position="1"/>
    </location>
</feature>
<feature type="compositionally biased region" description="Basic and acidic residues" evidence="1">
    <location>
        <begin position="26"/>
        <end position="35"/>
    </location>
</feature>
<sequence length="66" mass="7388">LGRNNHTCGVGQLSSKFRCHRGVIEERHNSNREVPENSNPGESAADFSRLLLRNETPNDQNKSTVI</sequence>
<protein>
    <submittedName>
        <fullName evidence="2">Uncharacterized protein</fullName>
    </submittedName>
</protein>
<dbReference type="Proteomes" id="UP000054359">
    <property type="component" value="Unassembled WGS sequence"/>
</dbReference>
<dbReference type="AlphaFoldDB" id="A0A087UTC4"/>
<name>A0A087UTC4_STEMI</name>
<evidence type="ECO:0000256" key="1">
    <source>
        <dbReference type="SAM" id="MobiDB-lite"/>
    </source>
</evidence>
<accession>A0A087UTC4</accession>
<reference evidence="2 3" key="1">
    <citation type="submission" date="2013-11" db="EMBL/GenBank/DDBJ databases">
        <title>Genome sequencing of Stegodyphus mimosarum.</title>
        <authorList>
            <person name="Bechsgaard J."/>
        </authorList>
    </citation>
    <scope>NUCLEOTIDE SEQUENCE [LARGE SCALE GENOMIC DNA]</scope>
</reference>
<feature type="region of interest" description="Disordered" evidence="1">
    <location>
        <begin position="26"/>
        <end position="66"/>
    </location>
</feature>
<evidence type="ECO:0000313" key="2">
    <source>
        <dbReference type="EMBL" id="KFM80613.1"/>
    </source>
</evidence>
<feature type="non-terminal residue" evidence="2">
    <location>
        <position position="66"/>
    </location>
</feature>
<keyword evidence="3" id="KW-1185">Reference proteome</keyword>
<gene>
    <name evidence="2" type="ORF">X975_17362</name>
</gene>
<proteinExistence type="predicted"/>
<organism evidence="2 3">
    <name type="scientific">Stegodyphus mimosarum</name>
    <name type="common">African social velvet spider</name>
    <dbReference type="NCBI Taxonomy" id="407821"/>
    <lineage>
        <taxon>Eukaryota</taxon>
        <taxon>Metazoa</taxon>
        <taxon>Ecdysozoa</taxon>
        <taxon>Arthropoda</taxon>
        <taxon>Chelicerata</taxon>
        <taxon>Arachnida</taxon>
        <taxon>Araneae</taxon>
        <taxon>Araneomorphae</taxon>
        <taxon>Entelegynae</taxon>
        <taxon>Eresoidea</taxon>
        <taxon>Eresidae</taxon>
        <taxon>Stegodyphus</taxon>
    </lineage>
</organism>
<dbReference type="EMBL" id="KK121504">
    <property type="protein sequence ID" value="KFM80613.1"/>
    <property type="molecule type" value="Genomic_DNA"/>
</dbReference>
<feature type="compositionally biased region" description="Polar residues" evidence="1">
    <location>
        <begin position="55"/>
        <end position="66"/>
    </location>
</feature>